<evidence type="ECO:0000313" key="1">
    <source>
        <dbReference type="EMBL" id="KAL2811371.1"/>
    </source>
</evidence>
<gene>
    <name evidence="1" type="ORF">BDW59DRAFT_168025</name>
</gene>
<reference evidence="1 2" key="1">
    <citation type="submission" date="2024-07" db="EMBL/GenBank/DDBJ databases">
        <title>Section-level genome sequencing and comparative genomics of Aspergillus sections Usti and Cavernicolus.</title>
        <authorList>
            <consortium name="Lawrence Berkeley National Laboratory"/>
            <person name="Nybo J.L."/>
            <person name="Vesth T.C."/>
            <person name="Theobald S."/>
            <person name="Frisvad J.C."/>
            <person name="Larsen T.O."/>
            <person name="Kjaerboelling I."/>
            <person name="Rothschild-Mancinelli K."/>
            <person name="Lyhne E.K."/>
            <person name="Kogle M.E."/>
            <person name="Barry K."/>
            <person name="Clum A."/>
            <person name="Na H."/>
            <person name="Ledsgaard L."/>
            <person name="Lin J."/>
            <person name="Lipzen A."/>
            <person name="Kuo A."/>
            <person name="Riley R."/>
            <person name="Mondo S."/>
            <person name="LaButti K."/>
            <person name="Haridas S."/>
            <person name="Pangalinan J."/>
            <person name="Salamov A.A."/>
            <person name="Simmons B.A."/>
            <person name="Magnuson J.K."/>
            <person name="Chen J."/>
            <person name="Drula E."/>
            <person name="Henrissat B."/>
            <person name="Wiebenga A."/>
            <person name="Lubbers R.J."/>
            <person name="Gomes A.C."/>
            <person name="Makela M.R."/>
            <person name="Stajich J."/>
            <person name="Grigoriev I.V."/>
            <person name="Mortensen U.H."/>
            <person name="De vries R.P."/>
            <person name="Baker S.E."/>
            <person name="Andersen M.R."/>
        </authorList>
    </citation>
    <scope>NUCLEOTIDE SEQUENCE [LARGE SCALE GENOMIC DNA]</scope>
    <source>
        <strain evidence="1 2">CBS 600.67</strain>
    </source>
</reference>
<protein>
    <submittedName>
        <fullName evidence="1">Uncharacterized protein</fullName>
    </submittedName>
</protein>
<dbReference type="EMBL" id="JBFXLS010000255">
    <property type="protein sequence ID" value="KAL2811371.1"/>
    <property type="molecule type" value="Genomic_DNA"/>
</dbReference>
<dbReference type="Proteomes" id="UP001610335">
    <property type="component" value="Unassembled WGS sequence"/>
</dbReference>
<proteinExistence type="predicted"/>
<evidence type="ECO:0000313" key="2">
    <source>
        <dbReference type="Proteomes" id="UP001610335"/>
    </source>
</evidence>
<accession>A0ABR4H7E8</accession>
<sequence>MYLLFPRLYHPSLHHWVILDEQWTRWTDQVFMLAVYDILPAKLIQHLTTGAKDAQTRATATSTELTTQGKDHAHVQLLHYFIPPQYLRLLWDQIQFHLEQGHHTNLQGCQILITAKDLKIQFSDPQ</sequence>
<organism evidence="1 2">
    <name type="scientific">Aspergillus cavernicola</name>
    <dbReference type="NCBI Taxonomy" id="176166"/>
    <lineage>
        <taxon>Eukaryota</taxon>
        <taxon>Fungi</taxon>
        <taxon>Dikarya</taxon>
        <taxon>Ascomycota</taxon>
        <taxon>Pezizomycotina</taxon>
        <taxon>Eurotiomycetes</taxon>
        <taxon>Eurotiomycetidae</taxon>
        <taxon>Eurotiales</taxon>
        <taxon>Aspergillaceae</taxon>
        <taxon>Aspergillus</taxon>
        <taxon>Aspergillus subgen. Nidulantes</taxon>
    </lineage>
</organism>
<comment type="caution">
    <text evidence="1">The sequence shown here is derived from an EMBL/GenBank/DDBJ whole genome shotgun (WGS) entry which is preliminary data.</text>
</comment>
<name>A0ABR4H7E8_9EURO</name>
<keyword evidence="2" id="KW-1185">Reference proteome</keyword>